<feature type="region of interest" description="Disordered" evidence="1">
    <location>
        <begin position="54"/>
        <end position="78"/>
    </location>
</feature>
<feature type="compositionally biased region" description="Polar residues" evidence="1">
    <location>
        <begin position="54"/>
        <end position="75"/>
    </location>
</feature>
<evidence type="ECO:0000313" key="2">
    <source>
        <dbReference type="EMBL" id="NEZ57685.1"/>
    </source>
</evidence>
<reference evidence="2 3" key="1">
    <citation type="journal article" date="2020" name="Microb. Ecol.">
        <title>Ecogenomics of the Marine Benthic Filamentous Cyanobacterium Adonisia.</title>
        <authorList>
            <person name="Walter J.M."/>
            <person name="Coutinho F.H."/>
            <person name="Leomil L."/>
            <person name="Hargreaves P.I."/>
            <person name="Campeao M.E."/>
            <person name="Vieira V.V."/>
            <person name="Silva B.S."/>
            <person name="Fistarol G.O."/>
            <person name="Salomon P.S."/>
            <person name="Sawabe T."/>
            <person name="Mino S."/>
            <person name="Hosokawa M."/>
            <person name="Miyashita H."/>
            <person name="Maruyama F."/>
            <person name="van Verk M.C."/>
            <person name="Dutilh B.E."/>
            <person name="Thompson C.C."/>
            <person name="Thompson F.L."/>
        </authorList>
    </citation>
    <scope>NUCLEOTIDE SEQUENCE [LARGE SCALE GENOMIC DNA]</scope>
    <source>
        <strain evidence="2 3">CCMR0081</strain>
    </source>
</reference>
<sequence>MDKQSDDVMTAILDGKYSWACVLWLRGKGYNPKEYIPCRTYNRLLKQQQIACKQNNNSAGSQHQNSTHGTGSHITDLSYLKDSHQNDRSVRGGFRSVCSRFKLNSSKPLSLH</sequence>
<dbReference type="EMBL" id="QXHD01000004">
    <property type="protein sequence ID" value="NEZ57685.1"/>
    <property type="molecule type" value="Genomic_DNA"/>
</dbReference>
<dbReference type="Proteomes" id="UP000481033">
    <property type="component" value="Unassembled WGS sequence"/>
</dbReference>
<dbReference type="AlphaFoldDB" id="A0A6M0RN28"/>
<evidence type="ECO:0000313" key="3">
    <source>
        <dbReference type="Proteomes" id="UP000481033"/>
    </source>
</evidence>
<name>A0A6M0RN28_9CYAN</name>
<comment type="caution">
    <text evidence="2">The sequence shown here is derived from an EMBL/GenBank/DDBJ whole genome shotgun (WGS) entry which is preliminary data.</text>
</comment>
<proteinExistence type="predicted"/>
<protein>
    <submittedName>
        <fullName evidence="2">Thiamine biosynthesis protein ThiF</fullName>
    </submittedName>
</protein>
<dbReference type="InterPro" id="IPR049598">
    <property type="entry name" value="HetP-like"/>
</dbReference>
<keyword evidence="3" id="KW-1185">Reference proteome</keyword>
<dbReference type="RefSeq" id="WP_163664482.1">
    <property type="nucleotide sequence ID" value="NZ_QXHD01000004.1"/>
</dbReference>
<dbReference type="NCBIfam" id="NF037966">
    <property type="entry name" value="HetP_family"/>
    <property type="match status" value="1"/>
</dbReference>
<gene>
    <name evidence="2" type="ORF">DXZ20_18860</name>
</gene>
<accession>A0A6M0RN28</accession>
<organism evidence="2 3">
    <name type="scientific">Adonisia turfae CCMR0081</name>
    <dbReference type="NCBI Taxonomy" id="2292702"/>
    <lineage>
        <taxon>Bacteria</taxon>
        <taxon>Bacillati</taxon>
        <taxon>Cyanobacteriota</taxon>
        <taxon>Adonisia</taxon>
        <taxon>Adonisia turfae</taxon>
    </lineage>
</organism>
<evidence type="ECO:0000256" key="1">
    <source>
        <dbReference type="SAM" id="MobiDB-lite"/>
    </source>
</evidence>